<dbReference type="GO" id="GO:0005886">
    <property type="term" value="C:plasma membrane"/>
    <property type="evidence" value="ECO:0007669"/>
    <property type="project" value="UniProtKB-SubCell"/>
</dbReference>
<evidence type="ECO:0000256" key="4">
    <source>
        <dbReference type="ARBA" id="ARBA00022679"/>
    </source>
</evidence>
<dbReference type="GO" id="GO:0042121">
    <property type="term" value="P:alginic acid biosynthetic process"/>
    <property type="evidence" value="ECO:0007669"/>
    <property type="project" value="InterPro"/>
</dbReference>
<evidence type="ECO:0000313" key="12">
    <source>
        <dbReference type="EMBL" id="MBK9297821.1"/>
    </source>
</evidence>
<evidence type="ECO:0000256" key="9">
    <source>
        <dbReference type="PIRNR" id="PIRNR016636"/>
    </source>
</evidence>
<evidence type="ECO:0000256" key="10">
    <source>
        <dbReference type="SAM" id="MobiDB-lite"/>
    </source>
</evidence>
<evidence type="ECO:0000256" key="2">
    <source>
        <dbReference type="ARBA" id="ARBA00010323"/>
    </source>
</evidence>
<evidence type="ECO:0000256" key="11">
    <source>
        <dbReference type="SAM" id="Phobius"/>
    </source>
</evidence>
<evidence type="ECO:0000256" key="1">
    <source>
        <dbReference type="ARBA" id="ARBA00004651"/>
    </source>
</evidence>
<feature type="transmembrane region" description="Helical" evidence="11">
    <location>
        <begin position="569"/>
        <end position="593"/>
    </location>
</feature>
<keyword evidence="4 9" id="KW-0808">Transferase</keyword>
<feature type="transmembrane region" description="Helical" evidence="11">
    <location>
        <begin position="150"/>
        <end position="169"/>
    </location>
</feature>
<dbReference type="Proteomes" id="UP000727993">
    <property type="component" value="Unassembled WGS sequence"/>
</dbReference>
<evidence type="ECO:0000256" key="5">
    <source>
        <dbReference type="ARBA" id="ARBA00022692"/>
    </source>
</evidence>
<dbReference type="AlphaFoldDB" id="A0A936TDP8"/>
<dbReference type="InterPro" id="IPR024194">
    <property type="entry name" value="Ac/AlaTfrase_AlgI/DltB"/>
</dbReference>
<evidence type="ECO:0000256" key="7">
    <source>
        <dbReference type="ARBA" id="ARBA00023136"/>
    </source>
</evidence>
<organism evidence="12 13">
    <name type="scientific">Candidatus Neomicrothrix subdominans</name>
    <dbReference type="NCBI Taxonomy" id="2954438"/>
    <lineage>
        <taxon>Bacteria</taxon>
        <taxon>Bacillati</taxon>
        <taxon>Actinomycetota</taxon>
        <taxon>Acidimicrobiia</taxon>
        <taxon>Acidimicrobiales</taxon>
        <taxon>Microthrixaceae</taxon>
        <taxon>Candidatus Neomicrothrix</taxon>
    </lineage>
</organism>
<keyword evidence="8 9" id="KW-0012">Acyltransferase</keyword>
<dbReference type="PIRSF" id="PIRSF500217">
    <property type="entry name" value="AlgI"/>
    <property type="match status" value="1"/>
</dbReference>
<dbReference type="InterPro" id="IPR051085">
    <property type="entry name" value="MB_O-acyltransferase"/>
</dbReference>
<feature type="transmembrane region" description="Helical" evidence="11">
    <location>
        <begin position="45"/>
        <end position="63"/>
    </location>
</feature>
<sequence length="595" mass="65515">MLFPTMSFALFFVVVLGVAWRLNDRPQAWKLFMLGASYVFYGAWDWRFLGLIIGSSLINALVAKAMEPRYGAARRAWLVVGLAANLGTLGYFKYYEFFSESLVRMLSPFGLEPHGLVKSVALPVAISFFTFQGISYIVDVFRGDERTFSVLDVSLYLAFFPQLVAGPIVRTSEFMPELHHRRNPDGIDVARAVRLIGRGLIKKVVIASFMAELVDPVFAAPGGYTAFTVFVAILAYAIQIYADFSGYTDIAIGIALLLGFHFPDNFDRPYAASSIQDFWRRWHMTLSRWLLDYLYIPLGGNQGGAARHYRNLILTMALGGLWHGASGTFLAWGLYQGVGLAVERWMSDRRKAGAPVSAGIRSAWLERRLAVKSLASHNSNLTATDGGGLSAEVDEGQAVAGSGRFQASYETAGMSLDHLREAARADVDHSERDRFVGEPGDDDPSPAAAGNRWFRRRPTGEIPFDDEWKRLRADLEDSRPTHSGWPLAVKRVLVFAFVCVGWVFFRSPSLGDGFAVLARLITGWTGGQSLVTPLALLVIAGALAAQYLPSKVGDTLEVGFSRWTPLAQAVGFGMLLALIDVLGPQGVAPFIYFQF</sequence>
<name>A0A936TDP8_9ACTN</name>
<dbReference type="PANTHER" id="PTHR13285:SF23">
    <property type="entry name" value="TEICHOIC ACID D-ALANYLTRANSFERASE"/>
    <property type="match status" value="1"/>
</dbReference>
<evidence type="ECO:0000256" key="3">
    <source>
        <dbReference type="ARBA" id="ARBA00022475"/>
    </source>
</evidence>
<feature type="transmembrane region" description="Helical" evidence="11">
    <location>
        <begin position="321"/>
        <end position="342"/>
    </location>
</feature>
<reference evidence="12 13" key="1">
    <citation type="submission" date="2020-10" db="EMBL/GenBank/DDBJ databases">
        <title>Connecting structure to function with the recovery of over 1000 high-quality activated sludge metagenome-assembled genomes encoding full-length rRNA genes using long-read sequencing.</title>
        <authorList>
            <person name="Singleton C.M."/>
            <person name="Petriglieri F."/>
            <person name="Kristensen J.M."/>
            <person name="Kirkegaard R.H."/>
            <person name="Michaelsen T.Y."/>
            <person name="Andersen M.H."/>
            <person name="Karst S.M."/>
            <person name="Dueholm M.S."/>
            <person name="Nielsen P.H."/>
            <person name="Albertsen M."/>
        </authorList>
    </citation>
    <scope>NUCLEOTIDE SEQUENCE [LARGE SCALE GENOMIC DNA]</scope>
    <source>
        <strain evidence="12">Lyne_18-Q3-R50-59_MAXAC.006</strain>
    </source>
</reference>
<dbReference type="PIRSF" id="PIRSF016636">
    <property type="entry name" value="AlgI_DltB"/>
    <property type="match status" value="1"/>
</dbReference>
<keyword evidence="7 9" id="KW-0472">Membrane</keyword>
<keyword evidence="3 9" id="KW-1003">Cell membrane</keyword>
<feature type="transmembrane region" description="Helical" evidence="11">
    <location>
        <begin position="244"/>
        <end position="262"/>
    </location>
</feature>
<gene>
    <name evidence="12" type="ORF">IPN02_13515</name>
</gene>
<comment type="similarity">
    <text evidence="2 9">Belongs to the membrane-bound acyltransferase family.</text>
</comment>
<accession>A0A936TDP8</accession>
<keyword evidence="6 11" id="KW-1133">Transmembrane helix</keyword>
<feature type="transmembrane region" description="Helical" evidence="11">
    <location>
        <begin position="115"/>
        <end position="138"/>
    </location>
</feature>
<feature type="region of interest" description="Disordered" evidence="10">
    <location>
        <begin position="433"/>
        <end position="452"/>
    </location>
</feature>
<dbReference type="PANTHER" id="PTHR13285">
    <property type="entry name" value="ACYLTRANSFERASE"/>
    <property type="match status" value="1"/>
</dbReference>
<dbReference type="GO" id="GO:0016746">
    <property type="term" value="F:acyltransferase activity"/>
    <property type="evidence" value="ECO:0007669"/>
    <property type="project" value="UniProtKB-KW"/>
</dbReference>
<feature type="transmembrane region" description="Helical" evidence="11">
    <location>
        <begin position="218"/>
        <end position="237"/>
    </location>
</feature>
<keyword evidence="5 11" id="KW-0812">Transmembrane</keyword>
<feature type="transmembrane region" description="Helical" evidence="11">
    <location>
        <begin position="525"/>
        <end position="548"/>
    </location>
</feature>
<feature type="transmembrane region" description="Helical" evidence="11">
    <location>
        <begin position="488"/>
        <end position="505"/>
    </location>
</feature>
<dbReference type="Pfam" id="PF03062">
    <property type="entry name" value="MBOAT"/>
    <property type="match status" value="1"/>
</dbReference>
<dbReference type="InterPro" id="IPR004299">
    <property type="entry name" value="MBOAT_fam"/>
</dbReference>
<evidence type="ECO:0000256" key="8">
    <source>
        <dbReference type="ARBA" id="ARBA00023315"/>
    </source>
</evidence>
<proteinExistence type="inferred from homology"/>
<dbReference type="EMBL" id="JADJZA010000007">
    <property type="protein sequence ID" value="MBK9297821.1"/>
    <property type="molecule type" value="Genomic_DNA"/>
</dbReference>
<evidence type="ECO:0000256" key="6">
    <source>
        <dbReference type="ARBA" id="ARBA00022989"/>
    </source>
</evidence>
<feature type="transmembrane region" description="Helical" evidence="11">
    <location>
        <begin position="75"/>
        <end position="95"/>
    </location>
</feature>
<comment type="caution">
    <text evidence="12">The sequence shown here is derived from an EMBL/GenBank/DDBJ whole genome shotgun (WGS) entry which is preliminary data.</text>
</comment>
<dbReference type="InterPro" id="IPR028362">
    <property type="entry name" value="AlgI"/>
</dbReference>
<comment type="subcellular location">
    <subcellularLocation>
        <location evidence="1">Cell membrane</location>
        <topology evidence="1">Multi-pass membrane protein</topology>
    </subcellularLocation>
</comment>
<evidence type="ECO:0000313" key="13">
    <source>
        <dbReference type="Proteomes" id="UP000727993"/>
    </source>
</evidence>
<protein>
    <submittedName>
        <fullName evidence="12">MBOAT family protein</fullName>
    </submittedName>
</protein>